<dbReference type="InterPro" id="IPR046373">
    <property type="entry name" value="Acyl-CoA_Oxase/DH_mid-dom_sf"/>
</dbReference>
<dbReference type="RefSeq" id="WP_063389214.1">
    <property type="nucleotide sequence ID" value="NZ_LWBR01000065.1"/>
</dbReference>
<dbReference type="SUPFAM" id="SSF47203">
    <property type="entry name" value="Acyl-CoA dehydrogenase C-terminal domain-like"/>
    <property type="match status" value="1"/>
</dbReference>
<dbReference type="FunFam" id="1.20.140.10:FF:000019">
    <property type="entry name" value="Acyl-CoA dehydrogenase"/>
    <property type="match status" value="1"/>
</dbReference>
<evidence type="ECO:0000259" key="10">
    <source>
        <dbReference type="Pfam" id="PF02771"/>
    </source>
</evidence>
<evidence type="ECO:0000256" key="5">
    <source>
        <dbReference type="ARBA" id="ARBA00023002"/>
    </source>
</evidence>
<feature type="domain" description="Acyl-CoA dehydrogenase/oxidase C-terminal" evidence="8">
    <location>
        <begin position="247"/>
        <end position="410"/>
    </location>
</feature>
<dbReference type="Pfam" id="PF00441">
    <property type="entry name" value="Acyl-CoA_dh_1"/>
    <property type="match status" value="1"/>
</dbReference>
<dbReference type="FunFam" id="1.10.540.10:FF:000001">
    <property type="entry name" value="Very long-chain-specific acyl-CoA dehydrogenase, mitochondrial"/>
    <property type="match status" value="1"/>
</dbReference>
<dbReference type="STRING" id="33936.AZI98_15770"/>
<proteinExistence type="inferred from homology"/>
<comment type="caution">
    <text evidence="12">The sequence shown here is derived from an EMBL/GenBank/DDBJ whole genome shotgun (WGS) entry which is preliminary data.</text>
</comment>
<dbReference type="InterPro" id="IPR006089">
    <property type="entry name" value="Acyl-CoA_DH_CS"/>
</dbReference>
<comment type="catalytic activity">
    <reaction evidence="6">
        <text>a 2,3-saturated acyl-CoA + A = a 2,3-dehydroacyl-CoA + AH2</text>
        <dbReference type="Rhea" id="RHEA:48608"/>
        <dbReference type="ChEBI" id="CHEBI:13193"/>
        <dbReference type="ChEBI" id="CHEBI:17499"/>
        <dbReference type="ChEBI" id="CHEBI:60015"/>
        <dbReference type="ChEBI" id="CHEBI:65111"/>
    </reaction>
</comment>
<feature type="domain" description="Acyl-CoA dehydrogenase-like C-terminal" evidence="11">
    <location>
        <begin position="456"/>
        <end position="518"/>
    </location>
</feature>
<feature type="domain" description="Acyl-CoA dehydrogenase/oxidase N-terminal" evidence="10">
    <location>
        <begin position="26"/>
        <end position="138"/>
    </location>
</feature>
<reference evidence="12 13" key="1">
    <citation type="submission" date="2016-04" db="EMBL/GenBank/DDBJ databases">
        <title>Draft genome sequence of Aeribacillus pallidus 8m3 from petroleum reservoir.</title>
        <authorList>
            <person name="Poltaraus A.B."/>
            <person name="Nazina T.N."/>
            <person name="Tourova T.P."/>
            <person name="Malakho S.M."/>
            <person name="Korshunova A.V."/>
            <person name="Sokolova D.S."/>
        </authorList>
    </citation>
    <scope>NUCLEOTIDE SEQUENCE [LARGE SCALE GENOMIC DNA]</scope>
    <source>
        <strain evidence="12 13">8m3</strain>
    </source>
</reference>
<dbReference type="PROSITE" id="PS00072">
    <property type="entry name" value="ACYL_COA_DH_1"/>
    <property type="match status" value="1"/>
</dbReference>
<evidence type="ECO:0000259" key="11">
    <source>
        <dbReference type="Pfam" id="PF21263"/>
    </source>
</evidence>
<comment type="similarity">
    <text evidence="2 7">Belongs to the acyl-CoA dehydrogenase family.</text>
</comment>
<dbReference type="OrthoDB" id="9802447at2"/>
<feature type="domain" description="Acyl-CoA oxidase/dehydrogenase middle" evidence="9">
    <location>
        <begin position="142"/>
        <end position="235"/>
    </location>
</feature>
<evidence type="ECO:0000256" key="3">
    <source>
        <dbReference type="ARBA" id="ARBA00022630"/>
    </source>
</evidence>
<keyword evidence="4 7" id="KW-0274">FAD</keyword>
<dbReference type="AlphaFoldDB" id="A0A165WLA6"/>
<dbReference type="GO" id="GO:0003995">
    <property type="term" value="F:acyl-CoA dehydrogenase activity"/>
    <property type="evidence" value="ECO:0007669"/>
    <property type="project" value="InterPro"/>
</dbReference>
<evidence type="ECO:0000256" key="4">
    <source>
        <dbReference type="ARBA" id="ARBA00022827"/>
    </source>
</evidence>
<dbReference type="Pfam" id="PF02771">
    <property type="entry name" value="Acyl-CoA_dh_N"/>
    <property type="match status" value="1"/>
</dbReference>
<evidence type="ECO:0000259" key="8">
    <source>
        <dbReference type="Pfam" id="PF00441"/>
    </source>
</evidence>
<evidence type="ECO:0000256" key="2">
    <source>
        <dbReference type="ARBA" id="ARBA00009347"/>
    </source>
</evidence>
<dbReference type="InterPro" id="IPR009100">
    <property type="entry name" value="AcylCoA_DH/oxidase_NM_dom_sf"/>
</dbReference>
<dbReference type="EMBL" id="LWBR01000065">
    <property type="protein sequence ID" value="KZN95085.1"/>
    <property type="molecule type" value="Genomic_DNA"/>
</dbReference>
<evidence type="ECO:0000256" key="7">
    <source>
        <dbReference type="RuleBase" id="RU362125"/>
    </source>
</evidence>
<dbReference type="Gene3D" id="1.10.540.10">
    <property type="entry name" value="Acyl-CoA dehydrogenase/oxidase, N-terminal domain"/>
    <property type="match status" value="1"/>
</dbReference>
<dbReference type="SUPFAM" id="SSF56645">
    <property type="entry name" value="Acyl-CoA dehydrogenase NM domain-like"/>
    <property type="match status" value="1"/>
</dbReference>
<evidence type="ECO:0008006" key="14">
    <source>
        <dbReference type="Google" id="ProtNLM"/>
    </source>
</evidence>
<dbReference type="PANTHER" id="PTHR43884">
    <property type="entry name" value="ACYL-COA DEHYDROGENASE"/>
    <property type="match status" value="1"/>
</dbReference>
<protein>
    <recommendedName>
        <fullName evidence="14">Acyl-CoA dehydrogenase</fullName>
    </recommendedName>
</protein>
<evidence type="ECO:0000256" key="1">
    <source>
        <dbReference type="ARBA" id="ARBA00001974"/>
    </source>
</evidence>
<comment type="cofactor">
    <cofactor evidence="1 7">
        <name>FAD</name>
        <dbReference type="ChEBI" id="CHEBI:57692"/>
    </cofactor>
</comment>
<dbReference type="InterPro" id="IPR013786">
    <property type="entry name" value="AcylCoA_DH/ox_N"/>
</dbReference>
<dbReference type="Gene3D" id="2.40.110.10">
    <property type="entry name" value="Butyryl-CoA Dehydrogenase, subunit A, domain 2"/>
    <property type="match status" value="1"/>
</dbReference>
<dbReference type="InterPro" id="IPR049426">
    <property type="entry name" value="Acyl-CoA-dh-like_C"/>
</dbReference>
<name>A0A165WLA6_9BACI</name>
<dbReference type="GO" id="GO:0050660">
    <property type="term" value="F:flavin adenine dinucleotide binding"/>
    <property type="evidence" value="ECO:0007669"/>
    <property type="project" value="InterPro"/>
</dbReference>
<sequence length="572" mass="64480">MEQFSSNPFLKKVISLDDIFTPENFTEEHRMIASTASAYVEQEVLPVLPEIEKQQFDQSIELLRKAGELGLLGSDVPEEYGGLDLDKISSVIIMEEIGKTRSFSITFGGQIGIGSLPIVYYGTDEQKEKYLPYVVSGEKIGAYALTEPSAGTDALSIKTTARLSDDGKYYLINGEKQFITNASFADFFILYAKVDGEKFTAFIVDKNSEGITIGPEEKKMGLKGSSTTPVILEDVKVPVENVLGEIGRGHLIAFNILNNGRHKISAASLGMAKRALELAVQHVTERKQFNRPLSQFPLIQEKIADIAAKIFTIESMVYRSAGELDRGYQYCKENNIPYRDILKQFAVEASINKVFASEALDIIVDEALQMHGGYGYISEYEVEHLYRDSRINRIFEGTNEINRMIIAQTLLQSKAEWPDFRKLDEGPSEEMAQEWELLSNLRRLAGQAMEMILQSSENYKEEQEILAWLANLAISIYAIESNLFRVEKLLANKAQKKIKEKKLLAKIFAYEASSKIVSEMFKFSVLHDEQIKQQQEKLFKMIQSSNNDFVHDKRLIASVVITAGNYSGIHKL</sequence>
<keyword evidence="13" id="KW-1185">Reference proteome</keyword>
<evidence type="ECO:0000313" key="13">
    <source>
        <dbReference type="Proteomes" id="UP000076476"/>
    </source>
</evidence>
<dbReference type="InterPro" id="IPR006091">
    <property type="entry name" value="Acyl-CoA_Oxase/DH_mid-dom"/>
</dbReference>
<keyword evidence="5 7" id="KW-0560">Oxidoreductase</keyword>
<dbReference type="InterPro" id="IPR036250">
    <property type="entry name" value="AcylCo_DH-like_C"/>
</dbReference>
<evidence type="ECO:0000259" key="9">
    <source>
        <dbReference type="Pfam" id="PF02770"/>
    </source>
</evidence>
<dbReference type="Proteomes" id="UP000076476">
    <property type="component" value="Unassembled WGS sequence"/>
</dbReference>
<dbReference type="Gene3D" id="1.20.140.10">
    <property type="entry name" value="Butyryl-CoA Dehydrogenase, subunit A, domain 3"/>
    <property type="match status" value="2"/>
</dbReference>
<organism evidence="12 13">
    <name type="scientific">Aeribacillus pallidus</name>
    <dbReference type="NCBI Taxonomy" id="33936"/>
    <lineage>
        <taxon>Bacteria</taxon>
        <taxon>Bacillati</taxon>
        <taxon>Bacillota</taxon>
        <taxon>Bacilli</taxon>
        <taxon>Bacillales</taxon>
        <taxon>Bacillaceae</taxon>
        <taxon>Aeribacillus</taxon>
    </lineage>
</organism>
<dbReference type="PANTHER" id="PTHR43884:SF12">
    <property type="entry name" value="ISOVALERYL-COA DEHYDROGENASE, MITOCHONDRIAL-RELATED"/>
    <property type="match status" value="1"/>
</dbReference>
<dbReference type="FunFam" id="2.40.110.10:FF:000001">
    <property type="entry name" value="Acyl-CoA dehydrogenase, mitochondrial"/>
    <property type="match status" value="1"/>
</dbReference>
<evidence type="ECO:0000256" key="6">
    <source>
        <dbReference type="ARBA" id="ARBA00052546"/>
    </source>
</evidence>
<gene>
    <name evidence="12" type="ORF">AZI98_15770</name>
</gene>
<dbReference type="Pfam" id="PF21263">
    <property type="entry name" value="Acyl-CoA-dh_C"/>
    <property type="match status" value="1"/>
</dbReference>
<keyword evidence="3 7" id="KW-0285">Flavoprotein</keyword>
<dbReference type="Pfam" id="PF02770">
    <property type="entry name" value="Acyl-CoA_dh_M"/>
    <property type="match status" value="1"/>
</dbReference>
<evidence type="ECO:0000313" key="12">
    <source>
        <dbReference type="EMBL" id="KZN95085.1"/>
    </source>
</evidence>
<dbReference type="InterPro" id="IPR037069">
    <property type="entry name" value="AcylCoA_DH/ox_N_sf"/>
</dbReference>
<accession>A0A165WLA6</accession>
<dbReference type="InterPro" id="IPR009075">
    <property type="entry name" value="AcylCo_DH/oxidase_C"/>
</dbReference>